<name>A0A8H6IRL3_9PEZI</name>
<evidence type="ECO:0000256" key="2">
    <source>
        <dbReference type="SAM" id="Phobius"/>
    </source>
</evidence>
<feature type="compositionally biased region" description="Polar residues" evidence="1">
    <location>
        <begin position="362"/>
        <end position="381"/>
    </location>
</feature>
<feature type="region of interest" description="Disordered" evidence="1">
    <location>
        <begin position="486"/>
        <end position="534"/>
    </location>
</feature>
<keyword evidence="2" id="KW-1133">Transmembrane helix</keyword>
<evidence type="ECO:0000313" key="3">
    <source>
        <dbReference type="EMBL" id="KAF6792985.1"/>
    </source>
</evidence>
<keyword evidence="2" id="KW-0472">Membrane</keyword>
<reference evidence="3 4" key="1">
    <citation type="journal article" date="2020" name="Phytopathology">
        <title>Genome Sequence Resources of Colletotrichum truncatum, C. plurivorum, C. musicola, and C. sojae: Four Species Pathogenic to Soybean (Glycine max).</title>
        <authorList>
            <person name="Rogerio F."/>
            <person name="Boufleur T.R."/>
            <person name="Ciampi-Guillardi M."/>
            <person name="Sukno S.A."/>
            <person name="Thon M.R."/>
            <person name="Massola Junior N.S."/>
            <person name="Baroncelli R."/>
        </authorList>
    </citation>
    <scope>NUCLEOTIDE SEQUENCE [LARGE SCALE GENOMIC DNA]</scope>
    <source>
        <strain evidence="3 4">LFN0009</strain>
    </source>
</reference>
<dbReference type="CDD" id="cd12087">
    <property type="entry name" value="TM_EGFR-like"/>
    <property type="match status" value="1"/>
</dbReference>
<dbReference type="AlphaFoldDB" id="A0A8H6IRL3"/>
<comment type="caution">
    <text evidence="3">The sequence shown here is derived from an EMBL/GenBank/DDBJ whole genome shotgun (WGS) entry which is preliminary data.</text>
</comment>
<dbReference type="Proteomes" id="UP000652219">
    <property type="component" value="Unassembled WGS sequence"/>
</dbReference>
<proteinExistence type="predicted"/>
<keyword evidence="4" id="KW-1185">Reference proteome</keyword>
<protein>
    <recommendedName>
        <fullName evidence="5">Extracellular membrane protein CFEM domain-containing protein</fullName>
    </recommendedName>
</protein>
<dbReference type="EMBL" id="WIGN01000446">
    <property type="protein sequence ID" value="KAF6792985.1"/>
    <property type="molecule type" value="Genomic_DNA"/>
</dbReference>
<feature type="region of interest" description="Disordered" evidence="1">
    <location>
        <begin position="143"/>
        <end position="200"/>
    </location>
</feature>
<sequence>MGTEPDSCYPVMTGETEWGKTASNVPDPPQCMEVCRVRFLHRLLGGFTEAKFAEACGILSKSAAAKEKLWDLYCCDTMVCGLSLDGKTDVGKDPGVNLIINTCQNIGSATVSDPGPPPPEYTCPAWTLSNKCEQSFMVGDPRPYTDTVPSTLTAEPPWPDSIPTATSSASSAKSTRPAVMTSAASSPAQSSEQRPGGGGLPRSAKIAVGITSAIAFLAIAAVVFCLYRRRSRRGYTQSIKSEIKHHPLPPASSPTPLISPAASTHEGIQNPLTPPPRLKERRLLSTLLSPAPSIGSAPFAVSPITSPISSAARFPDSPINVPIGSRFAPRQDRSPRSPTLPTPPPPPPPASGGVARKAFKTASVSSSGSYRTATTVSNASSGFPHLTPASPYRPTRPHDAPLRIPDLVCPGPPPTRALPPAPPVSPVSPMTPAPLFRQQSADYGHNISLALAAGYIPPRNPARGVVLGKEARDFCELTESYARESKERDSWGSWSIGAGGPGIGRSNSSTQKGGGRTSSTVLEESDLERMGGRY</sequence>
<accession>A0A8H6IRL3</accession>
<keyword evidence="2" id="KW-0812">Transmembrane</keyword>
<organism evidence="3 4">
    <name type="scientific">Colletotrichum sojae</name>
    <dbReference type="NCBI Taxonomy" id="2175907"/>
    <lineage>
        <taxon>Eukaryota</taxon>
        <taxon>Fungi</taxon>
        <taxon>Dikarya</taxon>
        <taxon>Ascomycota</taxon>
        <taxon>Pezizomycotina</taxon>
        <taxon>Sordariomycetes</taxon>
        <taxon>Hypocreomycetidae</taxon>
        <taxon>Glomerellales</taxon>
        <taxon>Glomerellaceae</taxon>
        <taxon>Colletotrichum</taxon>
        <taxon>Colletotrichum orchidearum species complex</taxon>
    </lineage>
</organism>
<feature type="compositionally biased region" description="Low complexity" evidence="1">
    <location>
        <begin position="182"/>
        <end position="191"/>
    </location>
</feature>
<feature type="transmembrane region" description="Helical" evidence="2">
    <location>
        <begin position="206"/>
        <end position="227"/>
    </location>
</feature>
<feature type="compositionally biased region" description="Pro residues" evidence="1">
    <location>
        <begin position="338"/>
        <end position="350"/>
    </location>
</feature>
<evidence type="ECO:0000313" key="4">
    <source>
        <dbReference type="Proteomes" id="UP000652219"/>
    </source>
</evidence>
<gene>
    <name evidence="3" type="ORF">CSOJ01_14066</name>
</gene>
<feature type="compositionally biased region" description="Pro residues" evidence="1">
    <location>
        <begin position="410"/>
        <end position="426"/>
    </location>
</feature>
<evidence type="ECO:0000256" key="1">
    <source>
        <dbReference type="SAM" id="MobiDB-lite"/>
    </source>
</evidence>
<feature type="compositionally biased region" description="Polar residues" evidence="1">
    <location>
        <begin position="505"/>
        <end position="522"/>
    </location>
</feature>
<feature type="compositionally biased region" description="Low complexity" evidence="1">
    <location>
        <begin position="164"/>
        <end position="175"/>
    </location>
</feature>
<feature type="region of interest" description="Disordered" evidence="1">
    <location>
        <begin position="311"/>
        <end position="426"/>
    </location>
</feature>
<evidence type="ECO:0008006" key="5">
    <source>
        <dbReference type="Google" id="ProtNLM"/>
    </source>
</evidence>